<dbReference type="Proteomes" id="UP000000758">
    <property type="component" value="Chromosome"/>
</dbReference>
<dbReference type="AlphaFoldDB" id="A0RWF7"/>
<gene>
    <name evidence="1" type="ordered locus">CENSYa_1043</name>
</gene>
<protein>
    <submittedName>
        <fullName evidence="1">Uncharacterized protein</fullName>
    </submittedName>
</protein>
<sequence length="89" mass="9868">MMPTESFRCSTTMVRINSISDTGCRARQPVKARADRYAKRNKDAGYGHRAAVEGFAVLEAFGEAMQAGNIMREILIIVLVCNRFVATLI</sequence>
<reference evidence="1 2" key="1">
    <citation type="journal article" date="2006" name="Proc. Natl. Acad. Sci. U.S.A.">
        <title>Genomic analysis of the uncultivated marine crenarchaeote Cenarchaeum symbiosum.</title>
        <authorList>
            <person name="Hallam S.J."/>
            <person name="Konstantinidis K.T."/>
            <person name="Putnam N."/>
            <person name="Schleper C."/>
            <person name="Watanabe Y."/>
            <person name="Sugahara J."/>
            <person name="Preston C."/>
            <person name="de la Torre J."/>
            <person name="Richardson P.M."/>
            <person name="DeLong E.F."/>
        </authorList>
    </citation>
    <scope>NUCLEOTIDE SEQUENCE [LARGE SCALE GENOMIC DNA]</scope>
    <source>
        <strain evidence="2">A</strain>
    </source>
</reference>
<evidence type="ECO:0000313" key="2">
    <source>
        <dbReference type="Proteomes" id="UP000000758"/>
    </source>
</evidence>
<proteinExistence type="predicted"/>
<dbReference type="KEGG" id="csy:CENSYa_1043"/>
<dbReference type="HOGENOM" id="CLU_2447532_0_0_2"/>
<name>A0RWF7_CENSY</name>
<dbReference type="EnsemblBacteria" id="ABK77674">
    <property type="protein sequence ID" value="ABK77674"/>
    <property type="gene ID" value="CENSYa_1043"/>
</dbReference>
<accession>A0RWF7</accession>
<evidence type="ECO:0000313" key="1">
    <source>
        <dbReference type="EMBL" id="ABK77674.1"/>
    </source>
</evidence>
<dbReference type="EMBL" id="DP000238">
    <property type="protein sequence ID" value="ABK77674.1"/>
    <property type="molecule type" value="Genomic_DNA"/>
</dbReference>
<keyword evidence="2" id="KW-1185">Reference proteome</keyword>
<organism evidence="1 2">
    <name type="scientific">Cenarchaeum symbiosum (strain A)</name>
    <dbReference type="NCBI Taxonomy" id="414004"/>
    <lineage>
        <taxon>Archaea</taxon>
        <taxon>Nitrososphaerota</taxon>
        <taxon>Candidatus Cenarchaeales</taxon>
        <taxon>Candidatus Cenarchaeaceae</taxon>
        <taxon>Candidatus Cenarchaeum</taxon>
    </lineage>
</organism>